<dbReference type="InterPro" id="IPR007259">
    <property type="entry name" value="GCP"/>
</dbReference>
<feature type="domain" description="Gamma tubulin complex component protein N-terminal" evidence="9">
    <location>
        <begin position="220"/>
        <end position="549"/>
    </location>
</feature>
<keyword evidence="4 5" id="KW-0206">Cytoskeleton</keyword>
<dbReference type="GO" id="GO:0000278">
    <property type="term" value="P:mitotic cell cycle"/>
    <property type="evidence" value="ECO:0007669"/>
    <property type="project" value="TreeGrafter"/>
</dbReference>
<dbReference type="Pfam" id="PF04130">
    <property type="entry name" value="GCP_C_terminal"/>
    <property type="match status" value="1"/>
</dbReference>
<accession>A0A3N4LHS9</accession>
<sequence>MAATPAKVKKLADQLITCITGLTPEEDPANFGLCREFALRSFKGYKFGRTNQFDVNSKLSGLEEKLRIYNRDDIADALRSRLNELPVSTFTPELLSLFLTLSDRPLENAHLDDLDALIRHDQGPKGLTWADIIAEEPLEGEIWKDVDFGAESSDEWSEEGEDDVVEGFVLKGDREGLEALKKAQYWDVKHRVRPIEEEIDVSLGAGGVENISIISEVQAVREVLFMLLGHPCVLFQSLNGIVSVETPALSTQFALRHTSLLAFKALLNWYGEKGTHLNRIRYFTSIRNIHVSPEQQTFTSAVAEKLFLLDQRLIEIEQRFVGNATTNQIASLLSLQSELEPLLHPYILLSNIIGAITNPRTPIPQTTLATLHLEHLFTSACTLQSTGDHQTFTFMTSLFFTSLQTYLRPIRTWMERGELRPSEIFLVSQTLTPDQVEPGGLWHDQFALRTDPATGALQAPRFVHAAAARIFITGKSVVFLQRLAEHHLPTAMLSTDAANAAQDAELTVPDSGGGSDSLAPFQDTFAAAFSAWIGARHHSVSSRLRDILYRDCGLWRSLDALDCVYLCRDGHRFDVLAGAVFEKIDKGVENWGDRFLLTEMVQGVFAGVGCVEGGRLRMRGRMQAGVTVREGRKSVKMLKGVEVDYALPWPIMNVINKQALEAYKSVFTLLLQIRRAQHALKRLTTLKILTTLKRGSGEGALYYSLKHRLLWFTNTLYYYLTDLVLLPQTAQMRAKMAKALDVDGMVGVHAEFVNRIREQCLLGPKLAPIHQTIITLLDLSLAFADAQTSRAARLLSHSSEDLSMHDIPPPRRRPGPATSSSSSDDDDDDGEGEGEGEEDDGDGDGDGDETSHQDEGGHKRRMVAASVRFNAMLDFVKAGLRGVARAGVMPHLETLAEGLDGVWWVVWFG</sequence>
<dbReference type="AlphaFoldDB" id="A0A3N4LHS9"/>
<dbReference type="GO" id="GO:0043015">
    <property type="term" value="F:gamma-tubulin binding"/>
    <property type="evidence" value="ECO:0007669"/>
    <property type="project" value="InterPro"/>
</dbReference>
<evidence type="ECO:0000259" key="8">
    <source>
        <dbReference type="Pfam" id="PF14609"/>
    </source>
</evidence>
<dbReference type="GO" id="GO:0051321">
    <property type="term" value="P:meiotic cell cycle"/>
    <property type="evidence" value="ECO:0007669"/>
    <property type="project" value="TreeGrafter"/>
</dbReference>
<evidence type="ECO:0000256" key="4">
    <source>
        <dbReference type="ARBA" id="ARBA00023212"/>
    </source>
</evidence>
<dbReference type="Pfam" id="PF14609">
    <property type="entry name" value="GCP5-Mod21_N"/>
    <property type="match status" value="1"/>
</dbReference>
<feature type="region of interest" description="Disordered" evidence="6">
    <location>
        <begin position="797"/>
        <end position="860"/>
    </location>
</feature>
<gene>
    <name evidence="10" type="ORF">P167DRAFT_514705</name>
</gene>
<comment type="subcellular location">
    <subcellularLocation>
        <location evidence="5">Cytoplasm</location>
        <location evidence="5">Cytoskeleton</location>
        <location evidence="5">Microtubule organizing center</location>
    </subcellularLocation>
</comment>
<feature type="compositionally biased region" description="Acidic residues" evidence="6">
    <location>
        <begin position="823"/>
        <end position="848"/>
    </location>
</feature>
<name>A0A3N4LHS9_9PEZI</name>
<proteinExistence type="inferred from homology"/>
<evidence type="ECO:0000313" key="11">
    <source>
        <dbReference type="Proteomes" id="UP000277580"/>
    </source>
</evidence>
<feature type="domain" description="Gamma tubulin complex component C-terminal" evidence="7">
    <location>
        <begin position="635"/>
        <end position="896"/>
    </location>
</feature>
<dbReference type="PANTHER" id="PTHR19302">
    <property type="entry name" value="GAMMA TUBULIN COMPLEX PROTEIN"/>
    <property type="match status" value="1"/>
</dbReference>
<dbReference type="InterPro" id="IPR040457">
    <property type="entry name" value="GCP_C"/>
</dbReference>
<dbReference type="OrthoDB" id="66546at2759"/>
<dbReference type="CDD" id="cd22572">
    <property type="entry name" value="GCP5_NTD"/>
    <property type="match status" value="1"/>
</dbReference>
<organism evidence="10 11">
    <name type="scientific">Morchella conica CCBAS932</name>
    <dbReference type="NCBI Taxonomy" id="1392247"/>
    <lineage>
        <taxon>Eukaryota</taxon>
        <taxon>Fungi</taxon>
        <taxon>Dikarya</taxon>
        <taxon>Ascomycota</taxon>
        <taxon>Pezizomycotina</taxon>
        <taxon>Pezizomycetes</taxon>
        <taxon>Pezizales</taxon>
        <taxon>Morchellaceae</taxon>
        <taxon>Morchella</taxon>
    </lineage>
</organism>
<dbReference type="GO" id="GO:0000922">
    <property type="term" value="C:spindle pole"/>
    <property type="evidence" value="ECO:0007669"/>
    <property type="project" value="InterPro"/>
</dbReference>
<dbReference type="InterPro" id="IPR059169">
    <property type="entry name" value="GCP5_N_ext"/>
</dbReference>
<evidence type="ECO:0000256" key="5">
    <source>
        <dbReference type="RuleBase" id="RU363050"/>
    </source>
</evidence>
<evidence type="ECO:0000313" key="10">
    <source>
        <dbReference type="EMBL" id="RPB17515.1"/>
    </source>
</evidence>
<dbReference type="GO" id="GO:0051225">
    <property type="term" value="P:spindle assembly"/>
    <property type="evidence" value="ECO:0007669"/>
    <property type="project" value="TreeGrafter"/>
</dbReference>
<feature type="domain" description="Gamma-Tubulin ring complex non-core subunit mod21 N-terminal" evidence="8">
    <location>
        <begin position="68"/>
        <end position="154"/>
    </location>
</feature>
<evidence type="ECO:0000256" key="6">
    <source>
        <dbReference type="SAM" id="MobiDB-lite"/>
    </source>
</evidence>
<evidence type="ECO:0000259" key="9">
    <source>
        <dbReference type="Pfam" id="PF17681"/>
    </source>
</evidence>
<evidence type="ECO:0000259" key="7">
    <source>
        <dbReference type="Pfam" id="PF04130"/>
    </source>
</evidence>
<dbReference type="InterPro" id="IPR042241">
    <property type="entry name" value="GCP_C_sf"/>
</dbReference>
<dbReference type="GO" id="GO:0031122">
    <property type="term" value="P:cytoplasmic microtubule organization"/>
    <property type="evidence" value="ECO:0007669"/>
    <property type="project" value="TreeGrafter"/>
</dbReference>
<evidence type="ECO:0000256" key="3">
    <source>
        <dbReference type="ARBA" id="ARBA00022701"/>
    </source>
</evidence>
<dbReference type="Proteomes" id="UP000277580">
    <property type="component" value="Unassembled WGS sequence"/>
</dbReference>
<dbReference type="GO" id="GO:0051011">
    <property type="term" value="F:microtubule minus-end binding"/>
    <property type="evidence" value="ECO:0007669"/>
    <property type="project" value="TreeGrafter"/>
</dbReference>
<dbReference type="InterPro" id="IPR032797">
    <property type="entry name" value="Mod21_N"/>
</dbReference>
<comment type="similarity">
    <text evidence="1 5">Belongs to the TUBGCP family.</text>
</comment>
<dbReference type="GO" id="GO:0005816">
    <property type="term" value="C:spindle pole body"/>
    <property type="evidence" value="ECO:0007669"/>
    <property type="project" value="UniProtKB-ARBA"/>
</dbReference>
<keyword evidence="3 5" id="KW-0493">Microtubule</keyword>
<keyword evidence="11" id="KW-1185">Reference proteome</keyword>
<protein>
    <recommendedName>
        <fullName evidence="5">Spindle pole body component</fullName>
    </recommendedName>
</protein>
<dbReference type="GO" id="GO:0005874">
    <property type="term" value="C:microtubule"/>
    <property type="evidence" value="ECO:0007669"/>
    <property type="project" value="UniProtKB-KW"/>
</dbReference>
<dbReference type="GO" id="GO:0007020">
    <property type="term" value="P:microtubule nucleation"/>
    <property type="evidence" value="ECO:0007669"/>
    <property type="project" value="InterPro"/>
</dbReference>
<dbReference type="InParanoid" id="A0A3N4LHS9"/>
<reference evidence="10 11" key="1">
    <citation type="journal article" date="2018" name="Nat. Ecol. Evol.">
        <title>Pezizomycetes genomes reveal the molecular basis of ectomycorrhizal truffle lifestyle.</title>
        <authorList>
            <person name="Murat C."/>
            <person name="Payen T."/>
            <person name="Noel B."/>
            <person name="Kuo A."/>
            <person name="Morin E."/>
            <person name="Chen J."/>
            <person name="Kohler A."/>
            <person name="Krizsan K."/>
            <person name="Balestrini R."/>
            <person name="Da Silva C."/>
            <person name="Montanini B."/>
            <person name="Hainaut M."/>
            <person name="Levati E."/>
            <person name="Barry K.W."/>
            <person name="Belfiori B."/>
            <person name="Cichocki N."/>
            <person name="Clum A."/>
            <person name="Dockter R.B."/>
            <person name="Fauchery L."/>
            <person name="Guy J."/>
            <person name="Iotti M."/>
            <person name="Le Tacon F."/>
            <person name="Lindquist E.A."/>
            <person name="Lipzen A."/>
            <person name="Malagnac F."/>
            <person name="Mello A."/>
            <person name="Molinier V."/>
            <person name="Miyauchi S."/>
            <person name="Poulain J."/>
            <person name="Riccioni C."/>
            <person name="Rubini A."/>
            <person name="Sitrit Y."/>
            <person name="Splivallo R."/>
            <person name="Traeger S."/>
            <person name="Wang M."/>
            <person name="Zifcakova L."/>
            <person name="Wipf D."/>
            <person name="Zambonelli A."/>
            <person name="Paolocci F."/>
            <person name="Nowrousian M."/>
            <person name="Ottonello S."/>
            <person name="Baldrian P."/>
            <person name="Spatafora J.W."/>
            <person name="Henrissat B."/>
            <person name="Nagy L.G."/>
            <person name="Aury J.M."/>
            <person name="Wincker P."/>
            <person name="Grigoriev I.V."/>
            <person name="Bonfante P."/>
            <person name="Martin F.M."/>
        </authorList>
    </citation>
    <scope>NUCLEOTIDE SEQUENCE [LARGE SCALE GENOMIC DNA]</scope>
    <source>
        <strain evidence="10 11">CCBAS932</strain>
    </source>
</reference>
<dbReference type="InterPro" id="IPR041470">
    <property type="entry name" value="GCP_N"/>
</dbReference>
<dbReference type="PANTHER" id="PTHR19302:SF33">
    <property type="entry name" value="GAMMA-TUBULIN COMPLEX COMPONENT 5"/>
    <property type="match status" value="1"/>
</dbReference>
<dbReference type="Pfam" id="PF17681">
    <property type="entry name" value="GCP_N_terminal"/>
    <property type="match status" value="1"/>
</dbReference>
<keyword evidence="2 5" id="KW-0963">Cytoplasm</keyword>
<dbReference type="STRING" id="1392247.A0A3N4LHS9"/>
<evidence type="ECO:0000256" key="2">
    <source>
        <dbReference type="ARBA" id="ARBA00022490"/>
    </source>
</evidence>
<dbReference type="GO" id="GO:0000930">
    <property type="term" value="C:gamma-tubulin complex"/>
    <property type="evidence" value="ECO:0007669"/>
    <property type="project" value="UniProtKB-ARBA"/>
</dbReference>
<evidence type="ECO:0000256" key="1">
    <source>
        <dbReference type="ARBA" id="ARBA00010337"/>
    </source>
</evidence>
<dbReference type="Gene3D" id="1.20.120.1900">
    <property type="entry name" value="Gamma-tubulin complex, C-terminal domain"/>
    <property type="match status" value="1"/>
</dbReference>
<dbReference type="EMBL" id="ML119105">
    <property type="protein sequence ID" value="RPB17515.1"/>
    <property type="molecule type" value="Genomic_DNA"/>
</dbReference>